<organism evidence="5 6">
    <name type="scientific">Allopontixanthobacter sediminis</name>
    <dbReference type="NCBI Taxonomy" id="1689985"/>
    <lineage>
        <taxon>Bacteria</taxon>
        <taxon>Pseudomonadati</taxon>
        <taxon>Pseudomonadota</taxon>
        <taxon>Alphaproteobacteria</taxon>
        <taxon>Sphingomonadales</taxon>
        <taxon>Erythrobacteraceae</taxon>
        <taxon>Allopontixanthobacter</taxon>
    </lineage>
</organism>
<keyword evidence="3" id="KW-0804">Transcription</keyword>
<dbReference type="InterPro" id="IPR036390">
    <property type="entry name" value="WH_DNA-bd_sf"/>
</dbReference>
<dbReference type="InterPro" id="IPR000595">
    <property type="entry name" value="cNMP-bd_dom"/>
</dbReference>
<dbReference type="RefSeq" id="WP_160757362.1">
    <property type="nucleotide sequence ID" value="NZ_WTYL01000005.1"/>
</dbReference>
<comment type="caution">
    <text evidence="5">The sequence shown here is derived from an EMBL/GenBank/DDBJ whole genome shotgun (WGS) entry which is preliminary data.</text>
</comment>
<dbReference type="Proteomes" id="UP000431922">
    <property type="component" value="Unassembled WGS sequence"/>
</dbReference>
<dbReference type="Gene3D" id="1.10.10.10">
    <property type="entry name" value="Winged helix-like DNA-binding domain superfamily/Winged helix DNA-binding domain"/>
    <property type="match status" value="1"/>
</dbReference>
<dbReference type="CDD" id="cd00038">
    <property type="entry name" value="CAP_ED"/>
    <property type="match status" value="1"/>
</dbReference>
<evidence type="ECO:0000313" key="5">
    <source>
        <dbReference type="EMBL" id="MXP45722.1"/>
    </source>
</evidence>
<dbReference type="Pfam" id="PF00027">
    <property type="entry name" value="cNMP_binding"/>
    <property type="match status" value="1"/>
</dbReference>
<name>A0A845B8D9_9SPHN</name>
<dbReference type="InterPro" id="IPR014710">
    <property type="entry name" value="RmlC-like_jellyroll"/>
</dbReference>
<keyword evidence="1" id="KW-0805">Transcription regulation</keyword>
<dbReference type="GO" id="GO:0003677">
    <property type="term" value="F:DNA binding"/>
    <property type="evidence" value="ECO:0007669"/>
    <property type="project" value="UniProtKB-KW"/>
</dbReference>
<keyword evidence="6" id="KW-1185">Reference proteome</keyword>
<proteinExistence type="predicted"/>
<dbReference type="PROSITE" id="PS51063">
    <property type="entry name" value="HTH_CRP_2"/>
    <property type="match status" value="1"/>
</dbReference>
<dbReference type="GO" id="GO:0006355">
    <property type="term" value="P:regulation of DNA-templated transcription"/>
    <property type="evidence" value="ECO:0007669"/>
    <property type="project" value="InterPro"/>
</dbReference>
<dbReference type="SUPFAM" id="SSF51206">
    <property type="entry name" value="cAMP-binding domain-like"/>
    <property type="match status" value="1"/>
</dbReference>
<evidence type="ECO:0000256" key="1">
    <source>
        <dbReference type="ARBA" id="ARBA00023015"/>
    </source>
</evidence>
<dbReference type="InterPro" id="IPR012318">
    <property type="entry name" value="HTH_CRP"/>
</dbReference>
<dbReference type="InterPro" id="IPR036388">
    <property type="entry name" value="WH-like_DNA-bd_sf"/>
</dbReference>
<gene>
    <name evidence="5" type="ORF">GRI65_14815</name>
</gene>
<evidence type="ECO:0000259" key="4">
    <source>
        <dbReference type="PROSITE" id="PS51063"/>
    </source>
</evidence>
<dbReference type="Gene3D" id="2.60.120.10">
    <property type="entry name" value="Jelly Rolls"/>
    <property type="match status" value="1"/>
</dbReference>
<evidence type="ECO:0000256" key="3">
    <source>
        <dbReference type="ARBA" id="ARBA00023163"/>
    </source>
</evidence>
<dbReference type="EMBL" id="WTYL01000005">
    <property type="protein sequence ID" value="MXP45722.1"/>
    <property type="molecule type" value="Genomic_DNA"/>
</dbReference>
<protein>
    <submittedName>
        <fullName evidence="5">Helix-turn-helix domain-containing protein</fullName>
    </submittedName>
</protein>
<dbReference type="Pfam" id="PF13545">
    <property type="entry name" value="HTH_Crp_2"/>
    <property type="match status" value="1"/>
</dbReference>
<feature type="domain" description="HTH crp-type" evidence="4">
    <location>
        <begin position="151"/>
        <end position="225"/>
    </location>
</feature>
<evidence type="ECO:0000256" key="2">
    <source>
        <dbReference type="ARBA" id="ARBA00023125"/>
    </source>
</evidence>
<dbReference type="SMART" id="SM00419">
    <property type="entry name" value="HTH_CRP"/>
    <property type="match status" value="1"/>
</dbReference>
<dbReference type="OrthoDB" id="6155297at2"/>
<keyword evidence="2" id="KW-0238">DNA-binding</keyword>
<dbReference type="SUPFAM" id="SSF46785">
    <property type="entry name" value="Winged helix' DNA-binding domain"/>
    <property type="match status" value="1"/>
</dbReference>
<evidence type="ECO:0000313" key="6">
    <source>
        <dbReference type="Proteomes" id="UP000431922"/>
    </source>
</evidence>
<dbReference type="AlphaFoldDB" id="A0A845B8D9"/>
<reference evidence="5 6" key="1">
    <citation type="submission" date="2019-12" db="EMBL/GenBank/DDBJ databases">
        <title>Genomic-based taxomic classification of the family Erythrobacteraceae.</title>
        <authorList>
            <person name="Xu L."/>
        </authorList>
    </citation>
    <scope>NUCLEOTIDE SEQUENCE [LARGE SCALE GENOMIC DNA]</scope>
    <source>
        <strain evidence="5 6">KCTC 42453</strain>
    </source>
</reference>
<sequence>MTVDRSVLLPYLSKVERRRSLSEAASAAFMALPLEQHSYEIYRDILKEGDRPTRACLILTGVASRYSTLKNGTQQINSFHLAGDMVDLNAGLLTVSDSGIRTHTPTTVVTIGCEDILDLASDYPEWGRAFWFDTLVDASIFREWTVNVGRRTAVARVAHLLLEFNARLEKIGLGDGRAFVLPITQADLADAVGLSAIHTNRSIQRLRRSGAIRTHGRNFVIEDYPALVEEASFDPAYLQPEGPRR</sequence>
<dbReference type="InterPro" id="IPR018490">
    <property type="entry name" value="cNMP-bd_dom_sf"/>
</dbReference>
<accession>A0A845B8D9</accession>